<dbReference type="PANTHER" id="PTHR48037">
    <property type="entry name" value="ATPASE E1"/>
    <property type="match status" value="1"/>
</dbReference>
<dbReference type="KEGG" id="uma:UMAG_10982"/>
<feature type="compositionally biased region" description="Polar residues" evidence="2">
    <location>
        <begin position="121"/>
        <end position="139"/>
    </location>
</feature>
<dbReference type="InterPro" id="IPR035979">
    <property type="entry name" value="RBD_domain_sf"/>
</dbReference>
<dbReference type="FunCoup" id="A0A0D1DYE3">
    <property type="interactions" value="56"/>
</dbReference>
<reference evidence="4 5" key="1">
    <citation type="journal article" date="2006" name="Nature">
        <title>Insights from the genome of the biotrophic fungal plant pathogen Ustilago maydis.</title>
        <authorList>
            <person name="Kamper J."/>
            <person name="Kahmann R."/>
            <person name="Bolker M."/>
            <person name="Ma L.J."/>
            <person name="Brefort T."/>
            <person name="Saville B.J."/>
            <person name="Banuett F."/>
            <person name="Kronstad J.W."/>
            <person name="Gold S.E."/>
            <person name="Muller O."/>
            <person name="Perlin M.H."/>
            <person name="Wosten H.A."/>
            <person name="de Vries R."/>
            <person name="Ruiz-Herrera J."/>
            <person name="Reynaga-Pena C.G."/>
            <person name="Snetselaar K."/>
            <person name="McCann M."/>
            <person name="Perez-Martin J."/>
            <person name="Feldbrugge M."/>
            <person name="Basse C.W."/>
            <person name="Steinberg G."/>
            <person name="Ibeas J.I."/>
            <person name="Holloman W."/>
            <person name="Guzman P."/>
            <person name="Farman M."/>
            <person name="Stajich J.E."/>
            <person name="Sentandreu R."/>
            <person name="Gonzalez-Prieto J.M."/>
            <person name="Kennell J.C."/>
            <person name="Molina L."/>
            <person name="Schirawski J."/>
            <person name="Mendoza-Mendoza A."/>
            <person name="Greilinger D."/>
            <person name="Munch K."/>
            <person name="Rossel N."/>
            <person name="Scherer M."/>
            <person name="Vranes M."/>
            <person name="Ladendorf O."/>
            <person name="Vincon V."/>
            <person name="Fuchs U."/>
            <person name="Sandrock B."/>
            <person name="Meng S."/>
            <person name="Ho E.C."/>
            <person name="Cahill M.J."/>
            <person name="Boyce K.J."/>
            <person name="Klose J."/>
            <person name="Klosterman S.J."/>
            <person name="Deelstra H.J."/>
            <person name="Ortiz-Castellanos L."/>
            <person name="Li W."/>
            <person name="Sanchez-Alonso P."/>
            <person name="Schreier P.H."/>
            <person name="Hauser-Hahn I."/>
            <person name="Vaupel M."/>
            <person name="Koopmann E."/>
            <person name="Friedrich G."/>
            <person name="Voss H."/>
            <person name="Schluter T."/>
            <person name="Margolis J."/>
            <person name="Platt D."/>
            <person name="Swimmer C."/>
            <person name="Gnirke A."/>
            <person name="Chen F."/>
            <person name="Vysotskaia V."/>
            <person name="Mannhaupt G."/>
            <person name="Guldener U."/>
            <person name="Munsterkotter M."/>
            <person name="Haase D."/>
            <person name="Oesterheld M."/>
            <person name="Mewes H.W."/>
            <person name="Mauceli E.W."/>
            <person name="DeCaprio D."/>
            <person name="Wade C.M."/>
            <person name="Butler J."/>
            <person name="Young S."/>
            <person name="Jaffe D.B."/>
            <person name="Calvo S."/>
            <person name="Nusbaum C."/>
            <person name="Galagan J."/>
            <person name="Birren B.W."/>
        </authorList>
    </citation>
    <scope>NUCLEOTIDE SEQUENCE [LARGE SCALE GENOMIC DNA]</scope>
    <source>
        <strain evidence="5">DSM 14603 / FGSC 9021 / UM521</strain>
    </source>
</reference>
<dbReference type="InterPro" id="IPR000504">
    <property type="entry name" value="RRM_dom"/>
</dbReference>
<dbReference type="InParanoid" id="A0A0D1DYE3"/>
<organism evidence="4 5">
    <name type="scientific">Mycosarcoma maydis</name>
    <name type="common">Corn smut fungus</name>
    <name type="synonym">Ustilago maydis</name>
    <dbReference type="NCBI Taxonomy" id="5270"/>
    <lineage>
        <taxon>Eukaryota</taxon>
        <taxon>Fungi</taxon>
        <taxon>Dikarya</taxon>
        <taxon>Basidiomycota</taxon>
        <taxon>Ustilaginomycotina</taxon>
        <taxon>Ustilaginomycetes</taxon>
        <taxon>Ustilaginales</taxon>
        <taxon>Ustilaginaceae</taxon>
        <taxon>Mycosarcoma</taxon>
    </lineage>
</organism>
<feature type="region of interest" description="Disordered" evidence="2">
    <location>
        <begin position="111"/>
        <end position="139"/>
    </location>
</feature>
<dbReference type="Pfam" id="PF00076">
    <property type="entry name" value="RRM_1"/>
    <property type="match status" value="1"/>
</dbReference>
<dbReference type="RefSeq" id="XP_011389828.1">
    <property type="nucleotide sequence ID" value="XM_011391526.1"/>
</dbReference>
<protein>
    <recommendedName>
        <fullName evidence="3">RRM domain-containing protein</fullName>
    </recommendedName>
</protein>
<evidence type="ECO:0000259" key="3">
    <source>
        <dbReference type="PROSITE" id="PS50102"/>
    </source>
</evidence>
<accession>A0A0D1DYE3</accession>
<sequence length="139" mass="14889">MSTSSATVYVGNIPAQLDETSLSSYFAPFGDIVSVSVPFTSTPTGRRNKGFGFVTFSSTDDALDAIDNMHLNAIRGRTVEVNLADAAKVKQGVAGGATQARAVWDDEEWMKRHAANEQDDANASIQNDAQHSQHTQTPS</sequence>
<evidence type="ECO:0000256" key="2">
    <source>
        <dbReference type="SAM" id="MobiDB-lite"/>
    </source>
</evidence>
<dbReference type="GeneID" id="23566928"/>
<dbReference type="AlphaFoldDB" id="A0A0D1DYE3"/>
<proteinExistence type="predicted"/>
<dbReference type="InterPro" id="IPR012677">
    <property type="entry name" value="Nucleotide-bd_a/b_plait_sf"/>
</dbReference>
<keyword evidence="5" id="KW-1185">Reference proteome</keyword>
<dbReference type="VEuPathDB" id="FungiDB:UMAG_10982"/>
<dbReference type="PANTHER" id="PTHR48037:SF1">
    <property type="entry name" value="RRM DOMAIN-CONTAINING PROTEIN"/>
    <property type="match status" value="1"/>
</dbReference>
<dbReference type="GO" id="GO:0003723">
    <property type="term" value="F:RNA binding"/>
    <property type="evidence" value="ECO:0007669"/>
    <property type="project" value="UniProtKB-UniRule"/>
</dbReference>
<dbReference type="Proteomes" id="UP000000561">
    <property type="component" value="Chromosome 8"/>
</dbReference>
<dbReference type="STRING" id="237631.A0A0D1DYE3"/>
<gene>
    <name evidence="4" type="ORF">UMAG_10982</name>
</gene>
<dbReference type="OrthoDB" id="407442at2759"/>
<feature type="domain" description="RRM" evidence="3">
    <location>
        <begin position="6"/>
        <end position="86"/>
    </location>
</feature>
<evidence type="ECO:0000313" key="4">
    <source>
        <dbReference type="EMBL" id="KIS68661.1"/>
    </source>
</evidence>
<keyword evidence="1" id="KW-0694">RNA-binding</keyword>
<dbReference type="PROSITE" id="PS50102">
    <property type="entry name" value="RRM"/>
    <property type="match status" value="1"/>
</dbReference>
<dbReference type="Gene3D" id="3.30.70.330">
    <property type="match status" value="1"/>
</dbReference>
<evidence type="ECO:0000256" key="1">
    <source>
        <dbReference type="PROSITE-ProRule" id="PRU00176"/>
    </source>
</evidence>
<name>A0A0D1DYE3_MYCMD</name>
<dbReference type="SUPFAM" id="SSF54928">
    <property type="entry name" value="RNA-binding domain, RBD"/>
    <property type="match status" value="1"/>
</dbReference>
<evidence type="ECO:0000313" key="5">
    <source>
        <dbReference type="Proteomes" id="UP000000561"/>
    </source>
</evidence>
<dbReference type="SMART" id="SM00360">
    <property type="entry name" value="RRM"/>
    <property type="match status" value="1"/>
</dbReference>
<dbReference type="EMBL" id="CM003147">
    <property type="protein sequence ID" value="KIS68661.1"/>
    <property type="molecule type" value="Genomic_DNA"/>
</dbReference>